<evidence type="ECO:0000313" key="2">
    <source>
        <dbReference type="EnsemblPlants" id="MELO3C032786.2.1"/>
    </source>
</evidence>
<dbReference type="EnsemblPlants" id="MELO3C032786.2.1">
    <property type="protein sequence ID" value="MELO3C032786.2.1"/>
    <property type="gene ID" value="MELO3C032786.2"/>
</dbReference>
<sequence>MVQIFLGLPNKEKKRKDQQAMKTSSQAERSCLVWPCKTTGRVKNHIFLGILVVQKSMFLKGKDQPDYKIRLTREPSKELELQTLTSLLPFLKE</sequence>
<reference evidence="2" key="1">
    <citation type="submission" date="2023-03" db="UniProtKB">
        <authorList>
            <consortium name="EnsemblPlants"/>
        </authorList>
    </citation>
    <scope>IDENTIFICATION</scope>
</reference>
<dbReference type="AlphaFoldDB" id="A0A9I9EEU1"/>
<organism evidence="2">
    <name type="scientific">Cucumis melo</name>
    <name type="common">Muskmelon</name>
    <dbReference type="NCBI Taxonomy" id="3656"/>
    <lineage>
        <taxon>Eukaryota</taxon>
        <taxon>Viridiplantae</taxon>
        <taxon>Streptophyta</taxon>
        <taxon>Embryophyta</taxon>
        <taxon>Tracheophyta</taxon>
        <taxon>Spermatophyta</taxon>
        <taxon>Magnoliopsida</taxon>
        <taxon>eudicotyledons</taxon>
        <taxon>Gunneridae</taxon>
        <taxon>Pentapetalae</taxon>
        <taxon>rosids</taxon>
        <taxon>fabids</taxon>
        <taxon>Cucurbitales</taxon>
        <taxon>Cucurbitaceae</taxon>
        <taxon>Benincaseae</taxon>
        <taxon>Cucumis</taxon>
    </lineage>
</organism>
<proteinExistence type="predicted"/>
<evidence type="ECO:0000256" key="1">
    <source>
        <dbReference type="SAM" id="MobiDB-lite"/>
    </source>
</evidence>
<dbReference type="Gramene" id="MELO3C032786.2.1">
    <property type="protein sequence ID" value="MELO3C032786.2.1"/>
    <property type="gene ID" value="MELO3C032786.2"/>
</dbReference>
<accession>A0A9I9EEU1</accession>
<protein>
    <submittedName>
        <fullName evidence="2">Uncharacterized protein</fullName>
    </submittedName>
</protein>
<feature type="region of interest" description="Disordered" evidence="1">
    <location>
        <begin position="1"/>
        <end position="27"/>
    </location>
</feature>
<name>A0A9I9EEU1_CUCME</name>